<feature type="transmembrane region" description="Helical" evidence="5">
    <location>
        <begin position="67"/>
        <end position="94"/>
    </location>
</feature>
<dbReference type="PANTHER" id="PTHR39535">
    <property type="entry name" value="SPORULATION-DELAYING PROTEIN SDPB"/>
    <property type="match status" value="1"/>
</dbReference>
<name>A0A161WRK5_9NOCA</name>
<feature type="domain" description="HTTM-like" evidence="6">
    <location>
        <begin position="14"/>
        <end position="295"/>
    </location>
</feature>
<keyword evidence="2 5" id="KW-0812">Transmembrane</keyword>
<feature type="transmembrane region" description="Helical" evidence="5">
    <location>
        <begin position="21"/>
        <end position="47"/>
    </location>
</feature>
<evidence type="ECO:0000313" key="8">
    <source>
        <dbReference type="Proteomes" id="UP000076512"/>
    </source>
</evidence>
<feature type="transmembrane region" description="Helical" evidence="5">
    <location>
        <begin position="206"/>
        <end position="225"/>
    </location>
</feature>
<comment type="subcellular location">
    <subcellularLocation>
        <location evidence="1">Endomembrane system</location>
        <topology evidence="1">Multi-pass membrane protein</topology>
    </subcellularLocation>
</comment>
<comment type="caution">
    <text evidence="7">The sequence shown here is derived from an EMBL/GenBank/DDBJ whole genome shotgun (WGS) entry which is preliminary data.</text>
</comment>
<dbReference type="InterPro" id="IPR052964">
    <property type="entry name" value="Sporulation_signal_mat"/>
</dbReference>
<sequence length="321" mass="35464">MITTGRRLLDRLATHRYHLYGSALVRIGIGTTILYICLANYAARHLFWGADNPWSPDLFRADTSRPIGLYTLASSGVWFEVLFHGQILLTLLYIVGYRGRIVAPLFCIATFALLQRNSLILSGGENLFMAITPFLAVLDGTRRLSLDRVIARRRGPRRVVRESPLVVLGTVAHNAAVLAIAVQVCIVYFMAGMYKVAGPLWRSGEAVYYIMGVPLFGSSGVHAFLADHLLILSAVTYFTVVLQVGFPVLVLVRRTRPFVIAAAIAFHLGIAVVMALPQFALIMISAELIFCDDKHYRALSRCLRPRSAERSEMSEGGIPVS</sequence>
<dbReference type="Pfam" id="PF05090">
    <property type="entry name" value="HTTM"/>
    <property type="match status" value="1"/>
</dbReference>
<keyword evidence="4 5" id="KW-0472">Membrane</keyword>
<reference evidence="7 8" key="1">
    <citation type="submission" date="2016-04" db="EMBL/GenBank/DDBJ databases">
        <authorList>
            <person name="Evans L.H."/>
            <person name="Alamgir A."/>
            <person name="Owens N."/>
            <person name="Weber N.D."/>
            <person name="Virtaneva K."/>
            <person name="Barbian K."/>
            <person name="Babar A."/>
            <person name="Rosenke K."/>
        </authorList>
    </citation>
    <scope>NUCLEOTIDE SEQUENCE [LARGE SCALE GENOMIC DNA]</scope>
    <source>
        <strain evidence="7 8">IFM 0406</strain>
    </source>
</reference>
<organism evidence="7 8">
    <name type="scientific">Nocardia terpenica</name>
    <dbReference type="NCBI Taxonomy" id="455432"/>
    <lineage>
        <taxon>Bacteria</taxon>
        <taxon>Bacillati</taxon>
        <taxon>Actinomycetota</taxon>
        <taxon>Actinomycetes</taxon>
        <taxon>Mycobacteriales</taxon>
        <taxon>Nocardiaceae</taxon>
        <taxon>Nocardia</taxon>
    </lineage>
</organism>
<evidence type="ECO:0000256" key="5">
    <source>
        <dbReference type="SAM" id="Phobius"/>
    </source>
</evidence>
<evidence type="ECO:0000259" key="6">
    <source>
        <dbReference type="SMART" id="SM00752"/>
    </source>
</evidence>
<evidence type="ECO:0000256" key="2">
    <source>
        <dbReference type="ARBA" id="ARBA00022692"/>
    </source>
</evidence>
<dbReference type="RefSeq" id="WP_067582021.1">
    <property type="nucleotide sequence ID" value="NZ_JABMCZ010000001.1"/>
</dbReference>
<dbReference type="SMART" id="SM00752">
    <property type="entry name" value="HTTM"/>
    <property type="match status" value="1"/>
</dbReference>
<dbReference type="EMBL" id="LWGR01000002">
    <property type="protein sequence ID" value="KZM76025.1"/>
    <property type="molecule type" value="Genomic_DNA"/>
</dbReference>
<dbReference type="GO" id="GO:0012505">
    <property type="term" value="C:endomembrane system"/>
    <property type="evidence" value="ECO:0007669"/>
    <property type="project" value="UniProtKB-SubCell"/>
</dbReference>
<dbReference type="OrthoDB" id="128729at2"/>
<dbReference type="InterPro" id="IPR053934">
    <property type="entry name" value="HTTM_dom"/>
</dbReference>
<proteinExistence type="predicted"/>
<dbReference type="InterPro" id="IPR011020">
    <property type="entry name" value="HTTM-like"/>
</dbReference>
<keyword evidence="8" id="KW-1185">Reference proteome</keyword>
<evidence type="ECO:0000256" key="4">
    <source>
        <dbReference type="ARBA" id="ARBA00023136"/>
    </source>
</evidence>
<feature type="transmembrane region" description="Helical" evidence="5">
    <location>
        <begin position="258"/>
        <end position="291"/>
    </location>
</feature>
<dbReference type="Proteomes" id="UP000076512">
    <property type="component" value="Unassembled WGS sequence"/>
</dbReference>
<evidence type="ECO:0000256" key="1">
    <source>
        <dbReference type="ARBA" id="ARBA00004127"/>
    </source>
</evidence>
<feature type="transmembrane region" description="Helical" evidence="5">
    <location>
        <begin position="230"/>
        <end position="252"/>
    </location>
</feature>
<evidence type="ECO:0000256" key="3">
    <source>
        <dbReference type="ARBA" id="ARBA00022989"/>
    </source>
</evidence>
<evidence type="ECO:0000313" key="7">
    <source>
        <dbReference type="EMBL" id="KZM76025.1"/>
    </source>
</evidence>
<protein>
    <recommendedName>
        <fullName evidence="6">HTTM-like domain-containing protein</fullName>
    </recommendedName>
</protein>
<dbReference type="PANTHER" id="PTHR39535:SF2">
    <property type="entry name" value="HTTM DOMAIN-CONTAINING PROTEIN"/>
    <property type="match status" value="1"/>
</dbReference>
<keyword evidence="3 5" id="KW-1133">Transmembrane helix</keyword>
<accession>A0A161WRK5</accession>
<dbReference type="STRING" id="455432.AWN90_17145"/>
<dbReference type="AlphaFoldDB" id="A0A161WRK5"/>
<feature type="transmembrane region" description="Helical" evidence="5">
    <location>
        <begin position="165"/>
        <end position="194"/>
    </location>
</feature>
<gene>
    <name evidence="7" type="ORF">AWN90_17145</name>
</gene>